<keyword evidence="2" id="KW-1185">Reference proteome</keyword>
<protein>
    <submittedName>
        <fullName evidence="1">Uncharacterized protein</fullName>
    </submittedName>
</protein>
<name>A0A2J6REA6_HYAVF</name>
<gene>
    <name evidence="1" type="ORF">L207DRAFT_532439</name>
</gene>
<accession>A0A2J6REA6</accession>
<evidence type="ECO:0000313" key="2">
    <source>
        <dbReference type="Proteomes" id="UP000235786"/>
    </source>
</evidence>
<dbReference type="EMBL" id="KZ613950">
    <property type="protein sequence ID" value="PMD36852.1"/>
    <property type="molecule type" value="Genomic_DNA"/>
</dbReference>
<reference evidence="1 2" key="1">
    <citation type="submission" date="2016-04" db="EMBL/GenBank/DDBJ databases">
        <title>A degradative enzymes factory behind the ericoid mycorrhizal symbiosis.</title>
        <authorList>
            <consortium name="DOE Joint Genome Institute"/>
            <person name="Martino E."/>
            <person name="Morin E."/>
            <person name="Grelet G."/>
            <person name="Kuo A."/>
            <person name="Kohler A."/>
            <person name="Daghino S."/>
            <person name="Barry K."/>
            <person name="Choi C."/>
            <person name="Cichocki N."/>
            <person name="Clum A."/>
            <person name="Copeland A."/>
            <person name="Hainaut M."/>
            <person name="Haridas S."/>
            <person name="Labutti K."/>
            <person name="Lindquist E."/>
            <person name="Lipzen A."/>
            <person name="Khouja H.-R."/>
            <person name="Murat C."/>
            <person name="Ohm R."/>
            <person name="Olson A."/>
            <person name="Spatafora J."/>
            <person name="Veneault-Fourrey C."/>
            <person name="Henrissat B."/>
            <person name="Grigoriev I."/>
            <person name="Martin F."/>
            <person name="Perotto S."/>
        </authorList>
    </citation>
    <scope>NUCLEOTIDE SEQUENCE [LARGE SCALE GENOMIC DNA]</scope>
    <source>
        <strain evidence="1 2">F</strain>
    </source>
</reference>
<sequence>MTPALIVALRARGDLALYFEALEAFQKTNVFTLHAGNIGLFMEMPVNARCNIRLMSIRLGDLSHFTGSICNMEGYFGSLQKLTALHLYRDRPFPLFTNYTQWFTEDLFDWIEAVVSQCGHLTYLTLDKYLSDRVRQRYDPVTVSGILKRPMLTTWTSTLEEVNHRLGIEATKLLKPGASETQAELRWQARQGNVLQWEKRQR</sequence>
<dbReference type="Proteomes" id="UP000235786">
    <property type="component" value="Unassembled WGS sequence"/>
</dbReference>
<dbReference type="AlphaFoldDB" id="A0A2J6REA6"/>
<evidence type="ECO:0000313" key="1">
    <source>
        <dbReference type="EMBL" id="PMD36852.1"/>
    </source>
</evidence>
<proteinExistence type="predicted"/>
<organism evidence="1 2">
    <name type="scientific">Hyaloscypha variabilis (strain UAMH 11265 / GT02V1 / F)</name>
    <name type="common">Meliniomyces variabilis</name>
    <dbReference type="NCBI Taxonomy" id="1149755"/>
    <lineage>
        <taxon>Eukaryota</taxon>
        <taxon>Fungi</taxon>
        <taxon>Dikarya</taxon>
        <taxon>Ascomycota</taxon>
        <taxon>Pezizomycotina</taxon>
        <taxon>Leotiomycetes</taxon>
        <taxon>Helotiales</taxon>
        <taxon>Hyaloscyphaceae</taxon>
        <taxon>Hyaloscypha</taxon>
        <taxon>Hyaloscypha variabilis</taxon>
    </lineage>
</organism>